<dbReference type="EMBL" id="LWLN01000002">
    <property type="protein sequence ID" value="OLZ39161.1"/>
    <property type="molecule type" value="Genomic_DNA"/>
</dbReference>
<feature type="compositionally biased region" description="Acidic residues" evidence="1">
    <location>
        <begin position="525"/>
        <end position="539"/>
    </location>
</feature>
<keyword evidence="4" id="KW-1185">Reference proteome</keyword>
<sequence length="559" mass="59847">MSGTNDTGATDSAGLETQVLWNRLQATADEMYDAAERLAYSFSIREGADASTAVMTADGDAIGLSDQSVPVLSGALSRTTRIILADYFPPETLEPGDTIITNDPWSGGGHLSDVVVLNPVFHDGDLVSIVGSLGHTDDVGGNRGGWSTDAEQVYEEGLLVPPVKLYEAGERNDAIDSVIRSNVRIPHQALGDLEALRSGNTVGEERVREIVDERGPETFDRVADEVITRTERALRERFADLPDGTYEESVEFAIADHDLEICVAATIDGDDLEVDFTGTSAQVEGGINCPFGNIVTITEYIVKCMLVPDLPNAEGFFRPIEVTAPEGSILNCDRPKATMGRHLTYSRAEDALIRALGQVVPESALSEMAGIQLAPFSGADENGDEFIAVGGTAGGLPPSADKDGIPGVYFPYNGQNTPIEMFERYSPLRWEETALVPDSEGAGEHRSGPAMRTSYHNPTERRVYFALTSGRADDDPSGFRGGRPGNRATTASSSDEKDVPPNGSGVLEPGETLTLVSATPGGYGDPEDRDPEAVAEDVEQGLLTEERAREVYGYQPDEP</sequence>
<gene>
    <name evidence="3" type="ORF">A6E15_17265</name>
</gene>
<comment type="caution">
    <text evidence="3">The sequence shown here is derived from an EMBL/GenBank/DDBJ whole genome shotgun (WGS) entry which is preliminary data.</text>
</comment>
<dbReference type="GO" id="GO:0006749">
    <property type="term" value="P:glutathione metabolic process"/>
    <property type="evidence" value="ECO:0007669"/>
    <property type="project" value="TreeGrafter"/>
</dbReference>
<proteinExistence type="predicted"/>
<evidence type="ECO:0000313" key="4">
    <source>
        <dbReference type="Proteomes" id="UP000189370"/>
    </source>
</evidence>
<dbReference type="OrthoDB" id="8261at2157"/>
<dbReference type="Proteomes" id="UP000189370">
    <property type="component" value="Unassembled WGS sequence"/>
</dbReference>
<name>A0A1S8ARM0_9EURY</name>
<dbReference type="GO" id="GO:0017168">
    <property type="term" value="F:5-oxoprolinase (ATP-hydrolyzing) activity"/>
    <property type="evidence" value="ECO:0007669"/>
    <property type="project" value="TreeGrafter"/>
</dbReference>
<feature type="region of interest" description="Disordered" evidence="1">
    <location>
        <begin position="438"/>
        <end position="559"/>
    </location>
</feature>
<dbReference type="PANTHER" id="PTHR11365:SF23">
    <property type="entry name" value="HYPOTHETICAL 5-OXOPROLINASE (EUROFUNG)-RELATED"/>
    <property type="match status" value="1"/>
</dbReference>
<protein>
    <recommendedName>
        <fullName evidence="2">Hydantoinase B/oxoprolinase domain-containing protein</fullName>
    </recommendedName>
</protein>
<dbReference type="InterPro" id="IPR045079">
    <property type="entry name" value="Oxoprolinase-like"/>
</dbReference>
<dbReference type="PANTHER" id="PTHR11365">
    <property type="entry name" value="5-OXOPROLINASE RELATED"/>
    <property type="match status" value="1"/>
</dbReference>
<dbReference type="AlphaFoldDB" id="A0A1S8ARM0"/>
<dbReference type="GO" id="GO:0005829">
    <property type="term" value="C:cytosol"/>
    <property type="evidence" value="ECO:0007669"/>
    <property type="project" value="TreeGrafter"/>
</dbReference>
<dbReference type="STRING" id="301967.A6E15_17265"/>
<dbReference type="Pfam" id="PF02538">
    <property type="entry name" value="Hydantoinase_B"/>
    <property type="match status" value="1"/>
</dbReference>
<reference evidence="4" key="1">
    <citation type="submission" date="2016-04" db="EMBL/GenBank/DDBJ databases">
        <authorList>
            <person name="Chen S.-C."/>
            <person name="Lai M.-C."/>
        </authorList>
    </citation>
    <scope>NUCLEOTIDE SEQUENCE [LARGE SCALE GENOMIC DNA]</scope>
    <source>
        <strain evidence="4">AB14</strain>
    </source>
</reference>
<dbReference type="RefSeq" id="WP_076148460.1">
    <property type="nucleotide sequence ID" value="NZ_LWLN01000002.1"/>
</dbReference>
<accession>A0A1S8ARM0</accession>
<evidence type="ECO:0000259" key="2">
    <source>
        <dbReference type="Pfam" id="PF02538"/>
    </source>
</evidence>
<evidence type="ECO:0000256" key="1">
    <source>
        <dbReference type="SAM" id="MobiDB-lite"/>
    </source>
</evidence>
<organism evidence="3 4">
    <name type="scientific">Natrinema saccharevitans</name>
    <dbReference type="NCBI Taxonomy" id="301967"/>
    <lineage>
        <taxon>Archaea</taxon>
        <taxon>Methanobacteriati</taxon>
        <taxon>Methanobacteriota</taxon>
        <taxon>Stenosarchaea group</taxon>
        <taxon>Halobacteria</taxon>
        <taxon>Halobacteriales</taxon>
        <taxon>Natrialbaceae</taxon>
        <taxon>Natrinema</taxon>
    </lineage>
</organism>
<evidence type="ECO:0000313" key="3">
    <source>
        <dbReference type="EMBL" id="OLZ39161.1"/>
    </source>
</evidence>
<dbReference type="InterPro" id="IPR003692">
    <property type="entry name" value="Hydantoinase_B"/>
</dbReference>
<feature type="domain" description="Hydantoinase B/oxoprolinase" evidence="2">
    <location>
        <begin position="16"/>
        <end position="526"/>
    </location>
</feature>